<dbReference type="STRING" id="1855912.LuPra_01125"/>
<evidence type="ECO:0000313" key="7">
    <source>
        <dbReference type="Proteomes" id="UP000076079"/>
    </source>
</evidence>
<keyword evidence="4" id="KW-1133">Transmembrane helix</keyword>
<dbReference type="AlphaFoldDB" id="A0A143PHE5"/>
<dbReference type="PROSITE" id="PS51755">
    <property type="entry name" value="OMPR_PHOB"/>
    <property type="match status" value="1"/>
</dbReference>
<dbReference type="SMART" id="SM00862">
    <property type="entry name" value="Trans_reg_C"/>
    <property type="match status" value="1"/>
</dbReference>
<dbReference type="Pfam" id="PF07676">
    <property type="entry name" value="PD40"/>
    <property type="match status" value="3"/>
</dbReference>
<dbReference type="EMBL" id="CP015136">
    <property type="protein sequence ID" value="AMY07941.1"/>
    <property type="molecule type" value="Genomic_DNA"/>
</dbReference>
<evidence type="ECO:0000259" key="5">
    <source>
        <dbReference type="PROSITE" id="PS51755"/>
    </source>
</evidence>
<keyword evidence="4" id="KW-0472">Membrane</keyword>
<dbReference type="RefSeq" id="WP_234800743.1">
    <property type="nucleotide sequence ID" value="NZ_CP015136.1"/>
</dbReference>
<dbReference type="Gene3D" id="1.10.10.10">
    <property type="entry name" value="Winged helix-like DNA-binding domain superfamily/Winged helix DNA-binding domain"/>
    <property type="match status" value="1"/>
</dbReference>
<dbReference type="Pfam" id="PF00486">
    <property type="entry name" value="Trans_reg_C"/>
    <property type="match status" value="1"/>
</dbReference>
<dbReference type="CDD" id="cd00383">
    <property type="entry name" value="trans_reg_C"/>
    <property type="match status" value="1"/>
</dbReference>
<feature type="domain" description="OmpR/PhoB-type" evidence="5">
    <location>
        <begin position="1"/>
        <end position="97"/>
    </location>
</feature>
<dbReference type="InterPro" id="IPR036388">
    <property type="entry name" value="WH-like_DNA-bd_sf"/>
</dbReference>
<dbReference type="KEGG" id="abac:LuPra_01125"/>
<dbReference type="InterPro" id="IPR016032">
    <property type="entry name" value="Sig_transdc_resp-reg_C-effctor"/>
</dbReference>
<dbReference type="GO" id="GO:0003677">
    <property type="term" value="F:DNA binding"/>
    <property type="evidence" value="ECO:0007669"/>
    <property type="project" value="UniProtKB-UniRule"/>
</dbReference>
<keyword evidence="4" id="KW-0812">Transmembrane</keyword>
<dbReference type="PATRIC" id="fig|1813736.3.peg.1169"/>
<dbReference type="SUPFAM" id="SSF82171">
    <property type="entry name" value="DPP6 N-terminal domain-like"/>
    <property type="match status" value="1"/>
</dbReference>
<dbReference type="PANTHER" id="PTHR36842">
    <property type="entry name" value="PROTEIN TOLB HOMOLOG"/>
    <property type="match status" value="1"/>
</dbReference>
<reference evidence="7" key="2">
    <citation type="submission" date="2016-04" db="EMBL/GenBank/DDBJ databases">
        <title>First Complete Genome Sequence of a Subdivision 6 Acidobacterium.</title>
        <authorList>
            <person name="Huang S."/>
            <person name="Vieira S."/>
            <person name="Bunk B."/>
            <person name="Riedel T."/>
            <person name="Sproeer C."/>
            <person name="Overmann J."/>
        </authorList>
    </citation>
    <scope>NUCLEOTIDE SEQUENCE [LARGE SCALE GENOMIC DNA]</scope>
    <source>
        <strain evidence="7">DSM 100886 HEG_-6_39</strain>
    </source>
</reference>
<evidence type="ECO:0000256" key="2">
    <source>
        <dbReference type="ARBA" id="ARBA00023125"/>
    </source>
</evidence>
<dbReference type="GO" id="GO:0000160">
    <property type="term" value="P:phosphorelay signal transduction system"/>
    <property type="evidence" value="ECO:0007669"/>
    <property type="project" value="InterPro"/>
</dbReference>
<accession>A0A143PHE5</accession>
<evidence type="ECO:0000256" key="1">
    <source>
        <dbReference type="ARBA" id="ARBA00009820"/>
    </source>
</evidence>
<keyword evidence="7" id="KW-1185">Reference proteome</keyword>
<reference evidence="6 7" key="1">
    <citation type="journal article" date="2016" name="Genome Announc.">
        <title>First Complete Genome Sequence of a Subdivision 6 Acidobacterium Strain.</title>
        <authorList>
            <person name="Huang S."/>
            <person name="Vieira S."/>
            <person name="Bunk B."/>
            <person name="Riedel T."/>
            <person name="Sproer C."/>
            <person name="Overmann J."/>
        </authorList>
    </citation>
    <scope>NUCLEOTIDE SEQUENCE [LARGE SCALE GENOMIC DNA]</scope>
    <source>
        <strain evidence="7">DSM 100886 HEG_-6_39</strain>
    </source>
</reference>
<dbReference type="GO" id="GO:0006355">
    <property type="term" value="P:regulation of DNA-templated transcription"/>
    <property type="evidence" value="ECO:0007669"/>
    <property type="project" value="InterPro"/>
</dbReference>
<proteinExistence type="inferred from homology"/>
<feature type="transmembrane region" description="Helical" evidence="4">
    <location>
        <begin position="141"/>
        <end position="162"/>
    </location>
</feature>
<evidence type="ECO:0000313" key="6">
    <source>
        <dbReference type="EMBL" id="AMY07941.1"/>
    </source>
</evidence>
<dbReference type="InterPro" id="IPR011659">
    <property type="entry name" value="WD40"/>
</dbReference>
<dbReference type="InterPro" id="IPR011042">
    <property type="entry name" value="6-blade_b-propeller_TolB-like"/>
</dbReference>
<gene>
    <name evidence="6" type="primary">hilA_3</name>
    <name evidence="6" type="ORF">LuPra_01125</name>
</gene>
<dbReference type="Gene3D" id="2.120.10.30">
    <property type="entry name" value="TolB, C-terminal domain"/>
    <property type="match status" value="3"/>
</dbReference>
<evidence type="ECO:0000256" key="4">
    <source>
        <dbReference type="SAM" id="Phobius"/>
    </source>
</evidence>
<organism evidence="6 7">
    <name type="scientific">Luteitalea pratensis</name>
    <dbReference type="NCBI Taxonomy" id="1855912"/>
    <lineage>
        <taxon>Bacteria</taxon>
        <taxon>Pseudomonadati</taxon>
        <taxon>Acidobacteriota</taxon>
        <taxon>Vicinamibacteria</taxon>
        <taxon>Vicinamibacterales</taxon>
        <taxon>Vicinamibacteraceae</taxon>
        <taxon>Luteitalea</taxon>
    </lineage>
</organism>
<dbReference type="SUPFAM" id="SSF46894">
    <property type="entry name" value="C-terminal effector domain of the bipartite response regulators"/>
    <property type="match status" value="1"/>
</dbReference>
<comment type="similarity">
    <text evidence="1">Belongs to the TolB family.</text>
</comment>
<dbReference type="Proteomes" id="UP000076079">
    <property type="component" value="Chromosome"/>
</dbReference>
<sequence>MYEFGEFRLDEAERLLSRRGVTVPLTPKAFDLLLALVDQPGRLLDKETLLSTLWPDSFVEENNLADNIFKLRRVLGDGENGRRFIETVPKRGYRFVADVRAVAPLTAQGPELAPQVVAEPPRQAEAREGQVPLPATNTRRLVTVPWLVAAAMTLLVVALWIGQIRRGTPDPPRLLKASLLPPEDASFGDIALSPDGKWLAFTAATGSRVQLWLRSLAHDKAIPVESTDGASHPFWSPDSRVVGFFASGKLKKVELGGGLPVPLCRASAGTGGTWNREGVILFTVLGVPQILRVSASGGTPEVVLHADPGQTDLHEPFFLPDGRRFLYLAISGGKKNAGGIHVGSLDGKLRQRVLDHDSNAIFVAGDPNDRHRGYLLFGREGGLMALAFDSDGLHTSGEAEPIAARLGTVQGANLSYRRRNFTAADNGLLIYDPHIDRQRSQLLWVDRHGTPLHVLAQLDNVGVPVLSPDESRIVVARKDLATNNNDLWLTDPLGDNPAKFTFDPGSDLLGIWSPDGQRIVWTSTRNGSFDLYEKEVSSQGTDTPLLRSEQPKFPLDWSRDGRFLLYRQIGPQTNHDIFVLPTSGQRKPSPYLQTAAMENGGAFSPNANWIAYSSDESGLVEVYVESFPTHGGKRQISLAGGSGPRWRADGKELYYYSFDGTLMAVSVAGGGASLTTGTPTVLFPFRPASATSGPTYAVTRNGERFLLSAIVETDPKAPLSIVQNWTAGLSTTARYR</sequence>
<feature type="DNA-binding region" description="OmpR/PhoB-type" evidence="3">
    <location>
        <begin position="1"/>
        <end position="97"/>
    </location>
</feature>
<protein>
    <submittedName>
        <fullName evidence="6">Transcriptional regulator HilA</fullName>
    </submittedName>
</protein>
<keyword evidence="2 3" id="KW-0238">DNA-binding</keyword>
<name>A0A143PHE5_LUTPR</name>
<dbReference type="InterPro" id="IPR001867">
    <property type="entry name" value="OmpR/PhoB-type_DNA-bd"/>
</dbReference>
<evidence type="ECO:0000256" key="3">
    <source>
        <dbReference type="PROSITE-ProRule" id="PRU01091"/>
    </source>
</evidence>